<feature type="domain" description="Glycine transporter" evidence="8">
    <location>
        <begin position="8"/>
        <end position="81"/>
    </location>
</feature>
<evidence type="ECO:0000259" key="8">
    <source>
        <dbReference type="Pfam" id="PF03458"/>
    </source>
</evidence>
<evidence type="ECO:0000256" key="2">
    <source>
        <dbReference type="ARBA" id="ARBA00008193"/>
    </source>
</evidence>
<name>A0A346B2G0_9FIRM</name>
<dbReference type="InterPro" id="IPR005115">
    <property type="entry name" value="Gly_transporter"/>
</dbReference>
<sequence length="221" mass="24177">MQSIWWQVFDILGTSAFALSGALVAISRRMDLFGIFVLAAATAVGGGIVRDLMLGHTPPSAFRTTLYVWIIALSIVAVVLFIRYVNVSSRQRLVHQMESVYLVCDAIGLGSFTVTGTLMGFYYYPQYWVLNVTLGVLTAVGGGVVRDVLAGQIPGVLKKEIYATAALAGACILLSVHIYWGFTIYAASTLSFAFTVCLRLVAVRLHWNLPRVRRTTKSSIF</sequence>
<feature type="transmembrane region" description="Helical" evidence="7">
    <location>
        <begin position="128"/>
        <end position="149"/>
    </location>
</feature>
<dbReference type="RefSeq" id="WP_095628709.1">
    <property type="nucleotide sequence ID" value="NZ_CALYAU010000005.1"/>
</dbReference>
<reference evidence="9 10" key="1">
    <citation type="submission" date="2018-05" db="EMBL/GenBank/DDBJ databases">
        <title>Complete genome sequence of Megasphaera sp. AJH120T, isolated from the ceca of a chicken.</title>
        <authorList>
            <person name="Maki J."/>
            <person name="Looft T."/>
        </authorList>
    </citation>
    <scope>NUCLEOTIDE SEQUENCE [LARGE SCALE GENOMIC DNA]</scope>
    <source>
        <strain evidence="9 10">AJH120</strain>
    </source>
</reference>
<dbReference type="GO" id="GO:0005886">
    <property type="term" value="C:plasma membrane"/>
    <property type="evidence" value="ECO:0007669"/>
    <property type="project" value="UniProtKB-SubCell"/>
</dbReference>
<evidence type="ECO:0000313" key="10">
    <source>
        <dbReference type="Proteomes" id="UP000254337"/>
    </source>
</evidence>
<feature type="transmembrane region" description="Helical" evidence="7">
    <location>
        <begin position="161"/>
        <end position="180"/>
    </location>
</feature>
<dbReference type="EMBL" id="CP029462">
    <property type="protein sequence ID" value="AXL22303.1"/>
    <property type="molecule type" value="Genomic_DNA"/>
</dbReference>
<feature type="transmembrane region" description="Helical" evidence="7">
    <location>
        <begin position="186"/>
        <end position="207"/>
    </location>
</feature>
<evidence type="ECO:0000256" key="5">
    <source>
        <dbReference type="ARBA" id="ARBA00022989"/>
    </source>
</evidence>
<evidence type="ECO:0000256" key="6">
    <source>
        <dbReference type="ARBA" id="ARBA00023136"/>
    </source>
</evidence>
<feature type="transmembrane region" description="Helical" evidence="7">
    <location>
        <begin position="66"/>
        <end position="87"/>
    </location>
</feature>
<evidence type="ECO:0000256" key="4">
    <source>
        <dbReference type="ARBA" id="ARBA00022692"/>
    </source>
</evidence>
<dbReference type="OrthoDB" id="9791874at2"/>
<keyword evidence="4 7" id="KW-0812">Transmembrane</keyword>
<dbReference type="AlphaFoldDB" id="A0A346B2G0"/>
<accession>A0A346B2G0</accession>
<feature type="transmembrane region" description="Helical" evidence="7">
    <location>
        <begin position="6"/>
        <end position="26"/>
    </location>
</feature>
<feature type="domain" description="Glycine transporter" evidence="8">
    <location>
        <begin position="103"/>
        <end position="174"/>
    </location>
</feature>
<gene>
    <name evidence="9" type="ORF">DKB62_12435</name>
</gene>
<protein>
    <submittedName>
        <fullName evidence="9">Trimeric intracellular cation channel family protein</fullName>
    </submittedName>
</protein>
<comment type="subcellular location">
    <subcellularLocation>
        <location evidence="1">Cell membrane</location>
        <topology evidence="1">Multi-pass membrane protein</topology>
    </subcellularLocation>
</comment>
<dbReference type="PANTHER" id="PTHR30506:SF3">
    <property type="entry name" value="UPF0126 INNER MEMBRANE PROTEIN YADS-RELATED"/>
    <property type="match status" value="1"/>
</dbReference>
<evidence type="ECO:0000313" key="9">
    <source>
        <dbReference type="EMBL" id="AXL22303.1"/>
    </source>
</evidence>
<feature type="transmembrane region" description="Helical" evidence="7">
    <location>
        <begin position="33"/>
        <end position="54"/>
    </location>
</feature>
<dbReference type="Pfam" id="PF03458">
    <property type="entry name" value="Gly_transporter"/>
    <property type="match status" value="2"/>
</dbReference>
<dbReference type="Proteomes" id="UP000254337">
    <property type="component" value="Chromosome"/>
</dbReference>
<dbReference type="KEGG" id="meg:DKB62_12435"/>
<proteinExistence type="inferred from homology"/>
<keyword evidence="10" id="KW-1185">Reference proteome</keyword>
<feature type="transmembrane region" description="Helical" evidence="7">
    <location>
        <begin position="99"/>
        <end position="122"/>
    </location>
</feature>
<organism evidence="9 10">
    <name type="scientific">Megasphaera stantonii</name>
    <dbReference type="NCBI Taxonomy" id="2144175"/>
    <lineage>
        <taxon>Bacteria</taxon>
        <taxon>Bacillati</taxon>
        <taxon>Bacillota</taxon>
        <taxon>Negativicutes</taxon>
        <taxon>Veillonellales</taxon>
        <taxon>Veillonellaceae</taxon>
        <taxon>Megasphaera</taxon>
    </lineage>
</organism>
<keyword evidence="6 7" id="KW-0472">Membrane</keyword>
<evidence type="ECO:0000256" key="3">
    <source>
        <dbReference type="ARBA" id="ARBA00022475"/>
    </source>
</evidence>
<dbReference type="PANTHER" id="PTHR30506">
    <property type="entry name" value="INNER MEMBRANE PROTEIN"/>
    <property type="match status" value="1"/>
</dbReference>
<keyword evidence="5 7" id="KW-1133">Transmembrane helix</keyword>
<evidence type="ECO:0000256" key="1">
    <source>
        <dbReference type="ARBA" id="ARBA00004651"/>
    </source>
</evidence>
<keyword evidence="3" id="KW-1003">Cell membrane</keyword>
<evidence type="ECO:0000256" key="7">
    <source>
        <dbReference type="SAM" id="Phobius"/>
    </source>
</evidence>
<comment type="similarity">
    <text evidence="2">Belongs to the UPF0126 family.</text>
</comment>